<reference evidence="7 8" key="1">
    <citation type="submission" date="2024-05" db="EMBL/GenBank/DDBJ databases">
        <title>Long read based assembly of the Candida bracarensis genome reveals expanded adhesin content.</title>
        <authorList>
            <person name="Marcet-Houben M."/>
            <person name="Ksiezopolska E."/>
            <person name="Gabaldon T."/>
        </authorList>
    </citation>
    <scope>NUCLEOTIDE SEQUENCE [LARGE SCALE GENOMIC DNA]</scope>
    <source>
        <strain evidence="7 8">CBM6</strain>
    </source>
</reference>
<organism evidence="7 8">
    <name type="scientific">Nakaseomyces bracarensis</name>
    <dbReference type="NCBI Taxonomy" id="273131"/>
    <lineage>
        <taxon>Eukaryota</taxon>
        <taxon>Fungi</taxon>
        <taxon>Dikarya</taxon>
        <taxon>Ascomycota</taxon>
        <taxon>Saccharomycotina</taxon>
        <taxon>Saccharomycetes</taxon>
        <taxon>Saccharomycetales</taxon>
        <taxon>Saccharomycetaceae</taxon>
        <taxon>Nakaseomyces</taxon>
    </lineage>
</organism>
<evidence type="ECO:0000313" key="8">
    <source>
        <dbReference type="Proteomes" id="UP001623330"/>
    </source>
</evidence>
<evidence type="ECO:0000256" key="5">
    <source>
        <dbReference type="SAM" id="Phobius"/>
    </source>
</evidence>
<accession>A0ABR4NZ62</accession>
<keyword evidence="8" id="KW-1185">Reference proteome</keyword>
<keyword evidence="4 5" id="KW-0472">Membrane</keyword>
<evidence type="ECO:0000256" key="3">
    <source>
        <dbReference type="ARBA" id="ARBA00022989"/>
    </source>
</evidence>
<keyword evidence="3 5" id="KW-1133">Transmembrane helix</keyword>
<dbReference type="PANTHER" id="PTHR11132">
    <property type="entry name" value="SOLUTE CARRIER FAMILY 35"/>
    <property type="match status" value="1"/>
</dbReference>
<dbReference type="Proteomes" id="UP001623330">
    <property type="component" value="Unassembled WGS sequence"/>
</dbReference>
<dbReference type="EMBL" id="JBEVYD010000003">
    <property type="protein sequence ID" value="KAL3234472.1"/>
    <property type="molecule type" value="Genomic_DNA"/>
</dbReference>
<dbReference type="InterPro" id="IPR050186">
    <property type="entry name" value="TPT_transporter"/>
</dbReference>
<gene>
    <name evidence="7" type="ORF">RNJ44_03234</name>
</gene>
<feature type="transmembrane region" description="Helical" evidence="5">
    <location>
        <begin position="327"/>
        <end position="349"/>
    </location>
</feature>
<evidence type="ECO:0000256" key="4">
    <source>
        <dbReference type="ARBA" id="ARBA00023136"/>
    </source>
</evidence>
<feature type="transmembrane region" description="Helical" evidence="5">
    <location>
        <begin position="49"/>
        <end position="66"/>
    </location>
</feature>
<evidence type="ECO:0000259" key="6">
    <source>
        <dbReference type="Pfam" id="PF03151"/>
    </source>
</evidence>
<name>A0ABR4NZ62_9SACH</name>
<feature type="transmembrane region" description="Helical" evidence="5">
    <location>
        <begin position="164"/>
        <end position="184"/>
    </location>
</feature>
<feature type="transmembrane region" description="Helical" evidence="5">
    <location>
        <begin position="211"/>
        <end position="229"/>
    </location>
</feature>
<proteinExistence type="predicted"/>
<dbReference type="InterPro" id="IPR004853">
    <property type="entry name" value="Sugar_P_trans_dom"/>
</dbReference>
<feature type="domain" description="Sugar phosphate transporter" evidence="6">
    <location>
        <begin position="15"/>
        <end position="182"/>
    </location>
</feature>
<dbReference type="Pfam" id="PF03151">
    <property type="entry name" value="TPT"/>
    <property type="match status" value="2"/>
</dbReference>
<keyword evidence="2 5" id="KW-0812">Transmembrane</keyword>
<evidence type="ECO:0000256" key="2">
    <source>
        <dbReference type="ARBA" id="ARBA00022692"/>
    </source>
</evidence>
<feature type="domain" description="Sugar phosphate transporter" evidence="6">
    <location>
        <begin position="268"/>
        <end position="399"/>
    </location>
</feature>
<protein>
    <recommendedName>
        <fullName evidence="6">Sugar phosphate transporter domain-containing protein</fullName>
    </recommendedName>
</protein>
<feature type="transmembrane region" description="Helical" evidence="5">
    <location>
        <begin position="12"/>
        <end position="29"/>
    </location>
</feature>
<feature type="transmembrane region" description="Helical" evidence="5">
    <location>
        <begin position="282"/>
        <end position="307"/>
    </location>
</feature>
<evidence type="ECO:0000313" key="7">
    <source>
        <dbReference type="EMBL" id="KAL3234472.1"/>
    </source>
</evidence>
<evidence type="ECO:0000256" key="1">
    <source>
        <dbReference type="ARBA" id="ARBA00004141"/>
    </source>
</evidence>
<comment type="caution">
    <text evidence="7">The sequence shown here is derived from an EMBL/GenBank/DDBJ whole genome shotgun (WGS) entry which is preliminary data.</text>
</comment>
<sequence>MLHKLPSSIQTNIHIITLCLCWYAISSLASQVTKQILTICPLPLFLGEFQFLYTALLAAVSCSLAYRYKVIYNLFPEGTFPKYYSTFHDHECERNEDIKNAIVMPSKHIIMTVLPLSFFQFVGKYFGHTATALVPVSTVASVKTLSPVFIVIFQRFLGMATVNLNFKILGSLSALIFGVWIIVIEDSKQKAFIKQQKKMINTDNRSNSSNYGIICAIISMFIFVMQNIYGKKVFTYKRNHEVTMIKKKKSFYKLENNSSELPIYSESKTLSPKTTKYDKLTLMIYISLVGFCLSFFWFMTMEFPVVWRYINGYETQSDGKALPISTIPWGLCLINGTFHFMQAMITFHLMGEISTLTYSIANLMKRIAIISVSWIFAGFQVTMLQVFGLLLNAVGLFLYERCNSSQKKKTLS</sequence>
<comment type="subcellular location">
    <subcellularLocation>
        <location evidence="1">Membrane</location>
        <topology evidence="1">Multi-pass membrane protein</topology>
    </subcellularLocation>
</comment>